<keyword evidence="3" id="KW-0963">Cytoplasm</keyword>
<accession>A0A914MPN8</accession>
<dbReference type="InterPro" id="IPR027417">
    <property type="entry name" value="P-loop_NTPase"/>
</dbReference>
<dbReference type="GO" id="GO:0003924">
    <property type="term" value="F:GTPase activity"/>
    <property type="evidence" value="ECO:0007669"/>
    <property type="project" value="InterPro"/>
</dbReference>
<feature type="compositionally biased region" description="Acidic residues" evidence="10">
    <location>
        <begin position="14"/>
        <end position="33"/>
    </location>
</feature>
<dbReference type="GO" id="GO:0006412">
    <property type="term" value="P:translation"/>
    <property type="evidence" value="ECO:0007669"/>
    <property type="project" value="UniProtKB-KW"/>
</dbReference>
<evidence type="ECO:0000256" key="1">
    <source>
        <dbReference type="ARBA" id="ARBA00004496"/>
    </source>
</evidence>
<dbReference type="PRINTS" id="PR00315">
    <property type="entry name" value="ELONGATNFCT"/>
</dbReference>
<feature type="domain" description="Tr-type G" evidence="11">
    <location>
        <begin position="174"/>
        <end position="402"/>
    </location>
</feature>
<comment type="catalytic activity">
    <reaction evidence="9">
        <text>GTP + H2O = GDP + phosphate + H(+)</text>
        <dbReference type="Rhea" id="RHEA:19669"/>
        <dbReference type="ChEBI" id="CHEBI:15377"/>
        <dbReference type="ChEBI" id="CHEBI:15378"/>
        <dbReference type="ChEBI" id="CHEBI:37565"/>
        <dbReference type="ChEBI" id="CHEBI:43474"/>
        <dbReference type="ChEBI" id="CHEBI:58189"/>
    </reaction>
    <physiologicalReaction direction="left-to-right" evidence="9">
        <dbReference type="Rhea" id="RHEA:19670"/>
    </physiologicalReaction>
</comment>
<dbReference type="InterPro" id="IPR009001">
    <property type="entry name" value="Transl_elong_EF1A/Init_IF2_C"/>
</dbReference>
<dbReference type="GO" id="GO:0005737">
    <property type="term" value="C:cytoplasm"/>
    <property type="evidence" value="ECO:0007669"/>
    <property type="project" value="UniProtKB-SubCell"/>
</dbReference>
<dbReference type="SUPFAM" id="SSF50447">
    <property type="entry name" value="Translation proteins"/>
    <property type="match status" value="1"/>
</dbReference>
<dbReference type="Proteomes" id="UP000887563">
    <property type="component" value="Unplaced"/>
</dbReference>
<evidence type="ECO:0000313" key="12">
    <source>
        <dbReference type="Proteomes" id="UP000887563"/>
    </source>
</evidence>
<evidence type="ECO:0000256" key="10">
    <source>
        <dbReference type="SAM" id="MobiDB-lite"/>
    </source>
</evidence>
<protein>
    <submittedName>
        <fullName evidence="13">Tr-type G domain-containing protein</fullName>
    </submittedName>
</protein>
<dbReference type="Pfam" id="PF00009">
    <property type="entry name" value="GTP_EFTU"/>
    <property type="match status" value="1"/>
</dbReference>
<keyword evidence="4" id="KW-0597">Phosphoprotein</keyword>
<dbReference type="SUPFAM" id="SSF52540">
    <property type="entry name" value="P-loop containing nucleoside triphosphate hydrolases"/>
    <property type="match status" value="1"/>
</dbReference>
<dbReference type="FunFam" id="3.40.50.300:FF:000204">
    <property type="entry name" value="Translation elongation factor Tu"/>
    <property type="match status" value="1"/>
</dbReference>
<dbReference type="Pfam" id="PF22594">
    <property type="entry name" value="GTP-eEF1A_C"/>
    <property type="match status" value="1"/>
</dbReference>
<dbReference type="FunFam" id="2.40.30.10:FF:000070">
    <property type="entry name" value="Translation elongation factor EF-1 subunit"/>
    <property type="match status" value="1"/>
</dbReference>
<dbReference type="Gene3D" id="3.40.50.300">
    <property type="entry name" value="P-loop containing nucleotide triphosphate hydrolases"/>
    <property type="match status" value="1"/>
</dbReference>
<evidence type="ECO:0000256" key="5">
    <source>
        <dbReference type="ARBA" id="ARBA00022741"/>
    </source>
</evidence>
<dbReference type="PROSITE" id="PS51722">
    <property type="entry name" value="G_TR_2"/>
    <property type="match status" value="1"/>
</dbReference>
<evidence type="ECO:0000256" key="8">
    <source>
        <dbReference type="ARBA" id="ARBA00023134"/>
    </source>
</evidence>
<dbReference type="PANTHER" id="PTHR23115">
    <property type="entry name" value="TRANSLATION FACTOR"/>
    <property type="match status" value="1"/>
</dbReference>
<dbReference type="InterPro" id="IPR050100">
    <property type="entry name" value="TRAFAC_GTPase_members"/>
</dbReference>
<dbReference type="InterPro" id="IPR054696">
    <property type="entry name" value="GTP-eEF1A_C"/>
</dbReference>
<evidence type="ECO:0000259" key="11">
    <source>
        <dbReference type="PROSITE" id="PS51722"/>
    </source>
</evidence>
<evidence type="ECO:0000256" key="4">
    <source>
        <dbReference type="ARBA" id="ARBA00022553"/>
    </source>
</evidence>
<dbReference type="WBParaSite" id="Minc3s01885g26955">
    <property type="protein sequence ID" value="Minc3s01885g26955"/>
    <property type="gene ID" value="Minc3s01885g26955"/>
</dbReference>
<keyword evidence="8" id="KW-0342">GTP-binding</keyword>
<dbReference type="GO" id="GO:0005525">
    <property type="term" value="F:GTP binding"/>
    <property type="evidence" value="ECO:0007669"/>
    <property type="project" value="UniProtKB-KW"/>
</dbReference>
<dbReference type="InterPro" id="IPR009000">
    <property type="entry name" value="Transl_B-barrel_sf"/>
</dbReference>
<sequence>MSRHRNVRKLNIAEELDDDYGDDYDDYDEEEEEPKNFEQPNQYTDKSTTEKQKPVEALQNKSPSKNEQTKQNLAIAPTVENLKIDAGYSKDRSDSKSPSRALTPKQTLSNLEMAIAAVPKYRQEILSLIRNLCLVRLDLLTTIFANIKKLKINFLINFPWKCLTSKRTRPEESKSALNLVIIGHVDAGKSTLIGHLLYQLGNVDERAMHRYKQDSSRLGKSSFAFAWILDQNEEERSRGVTMDIAKTSIETPSGKKIYILDAPGHKDFIPNMISGATQADAALLVVNSTRGEFETGFDQGGQTREHALLVRALGVSRLIVAVNKLDTADWSKERYDELCSILSVFLQKRTGFEFVQFVPVSGLFGINLVKCPPTDHPLAVWYFGKDCPTLVEALDSLPITSTSTAEQPLRIVVNDILRTSPTILCVSAKVEGGHVETGDKLFLMPEAIAVIVKASSIDESSSSTSQSSKNISPPADQQICFAGDQITLTLSGNFEPDSVYPGNVFCRGGTELLHPCQRFLARLVTFDIRMPILRGAHAELFVHSLRVPCVISKLISIHPGSKELEKKNPRLLPRNVSAIVEIKTEQAISVESFNKNKQLGRLALRSNGETIAAGIIIDG</sequence>
<keyword evidence="5" id="KW-0547">Nucleotide-binding</keyword>
<evidence type="ECO:0000256" key="6">
    <source>
        <dbReference type="ARBA" id="ARBA00022801"/>
    </source>
</evidence>
<dbReference type="InterPro" id="IPR000795">
    <property type="entry name" value="T_Tr_GTP-bd_dom"/>
</dbReference>
<evidence type="ECO:0000313" key="13">
    <source>
        <dbReference type="WBParaSite" id="Minc3s01885g26955"/>
    </source>
</evidence>
<dbReference type="SUPFAM" id="SSF50465">
    <property type="entry name" value="EF-Tu/eEF-1alpha/eIF2-gamma C-terminal domain"/>
    <property type="match status" value="1"/>
</dbReference>
<evidence type="ECO:0000256" key="2">
    <source>
        <dbReference type="ARBA" id="ARBA00007249"/>
    </source>
</evidence>
<feature type="region of interest" description="Disordered" evidence="10">
    <location>
        <begin position="1"/>
        <end position="76"/>
    </location>
</feature>
<organism evidence="12 13">
    <name type="scientific">Meloidogyne incognita</name>
    <name type="common">Southern root-knot nematode worm</name>
    <name type="synonym">Oxyuris incognita</name>
    <dbReference type="NCBI Taxonomy" id="6306"/>
    <lineage>
        <taxon>Eukaryota</taxon>
        <taxon>Metazoa</taxon>
        <taxon>Ecdysozoa</taxon>
        <taxon>Nematoda</taxon>
        <taxon>Chromadorea</taxon>
        <taxon>Rhabditida</taxon>
        <taxon>Tylenchina</taxon>
        <taxon>Tylenchomorpha</taxon>
        <taxon>Tylenchoidea</taxon>
        <taxon>Meloidogynidae</taxon>
        <taxon>Meloidogyninae</taxon>
        <taxon>Meloidogyne</taxon>
        <taxon>Meloidogyne incognita group</taxon>
    </lineage>
</organism>
<evidence type="ECO:0000256" key="9">
    <source>
        <dbReference type="ARBA" id="ARBA00049117"/>
    </source>
</evidence>
<dbReference type="CDD" id="cd04093">
    <property type="entry name" value="HBS1_C_III"/>
    <property type="match status" value="1"/>
</dbReference>
<dbReference type="AlphaFoldDB" id="A0A914MPN8"/>
<proteinExistence type="inferred from homology"/>
<reference evidence="13" key="1">
    <citation type="submission" date="2022-11" db="UniProtKB">
        <authorList>
            <consortium name="WormBaseParasite"/>
        </authorList>
    </citation>
    <scope>IDENTIFICATION</scope>
</reference>
<name>A0A914MPN8_MELIC</name>
<comment type="subcellular location">
    <subcellularLocation>
        <location evidence="1">Cytoplasm</location>
    </subcellularLocation>
</comment>
<dbReference type="CDD" id="cd01883">
    <property type="entry name" value="EF1_alpha"/>
    <property type="match status" value="1"/>
</dbReference>
<keyword evidence="12" id="KW-1185">Reference proteome</keyword>
<comment type="similarity">
    <text evidence="2">Belongs to the TRAFAC class translation factor GTPase superfamily. Classic translation factor GTPase family. EF-Tu/EF-1A subfamily.</text>
</comment>
<evidence type="ECO:0000256" key="3">
    <source>
        <dbReference type="ARBA" id="ARBA00022490"/>
    </source>
</evidence>
<keyword evidence="7" id="KW-0648">Protein biosynthesis</keyword>
<keyword evidence="6" id="KW-0378">Hydrolase</keyword>
<evidence type="ECO:0000256" key="7">
    <source>
        <dbReference type="ARBA" id="ARBA00022917"/>
    </source>
</evidence>
<feature type="compositionally biased region" description="Polar residues" evidence="10">
    <location>
        <begin position="59"/>
        <end position="72"/>
    </location>
</feature>
<dbReference type="Gene3D" id="2.40.30.10">
    <property type="entry name" value="Translation factors"/>
    <property type="match status" value="2"/>
</dbReference>